<dbReference type="SUPFAM" id="SSF51430">
    <property type="entry name" value="NAD(P)-linked oxidoreductase"/>
    <property type="match status" value="1"/>
</dbReference>
<feature type="domain" description="NADP-dependent oxidoreductase" evidence="3">
    <location>
        <begin position="40"/>
        <end position="110"/>
    </location>
</feature>
<evidence type="ECO:0000256" key="2">
    <source>
        <dbReference type="ARBA" id="ARBA00023002"/>
    </source>
</evidence>
<dbReference type="EMBL" id="LS974625">
    <property type="protein sequence ID" value="CAG7867279.1"/>
    <property type="molecule type" value="Genomic_DNA"/>
</dbReference>
<sequence>MLTTERQHGFMEYQTLIMNVILRLCFAILQGLPRFRQENLDHNKILYEKVNAMAEKKSCTPAQLALAWVHHQGDDVCPIPGTSKIKNLNQNIGALSVKLTAQEIAELEAMGRPDSVKGERSATYIVYLQEL</sequence>
<protein>
    <recommendedName>
        <fullName evidence="3">NADP-dependent oxidoreductase domain-containing protein</fullName>
    </recommendedName>
</protein>
<evidence type="ECO:0000259" key="3">
    <source>
        <dbReference type="Pfam" id="PF00248"/>
    </source>
</evidence>
<keyword evidence="1" id="KW-0521">NADP</keyword>
<dbReference type="AlphaFoldDB" id="A0A8D9D3M2"/>
<dbReference type="Gene3D" id="3.20.20.100">
    <property type="entry name" value="NADP-dependent oxidoreductase domain"/>
    <property type="match status" value="1"/>
</dbReference>
<dbReference type="InterPro" id="IPR036812">
    <property type="entry name" value="NAD(P)_OxRdtase_dom_sf"/>
</dbReference>
<organism evidence="4 5">
    <name type="scientific">Brassica campestris</name>
    <name type="common">Field mustard</name>
    <dbReference type="NCBI Taxonomy" id="3711"/>
    <lineage>
        <taxon>Eukaryota</taxon>
        <taxon>Viridiplantae</taxon>
        <taxon>Streptophyta</taxon>
        <taxon>Embryophyta</taxon>
        <taxon>Tracheophyta</taxon>
        <taxon>Spermatophyta</taxon>
        <taxon>Magnoliopsida</taxon>
        <taxon>eudicotyledons</taxon>
        <taxon>Gunneridae</taxon>
        <taxon>Pentapetalae</taxon>
        <taxon>rosids</taxon>
        <taxon>malvids</taxon>
        <taxon>Brassicales</taxon>
        <taxon>Brassicaceae</taxon>
        <taxon>Brassiceae</taxon>
        <taxon>Brassica</taxon>
    </lineage>
</organism>
<keyword evidence="2" id="KW-0560">Oxidoreductase</keyword>
<dbReference type="Pfam" id="PF00248">
    <property type="entry name" value="Aldo_ket_red"/>
    <property type="match status" value="1"/>
</dbReference>
<gene>
    <name evidence="4" type="ORF">BRAPAZ1V2_A09P77460.2</name>
</gene>
<dbReference type="PANTHER" id="PTHR43625:SF44">
    <property type="entry name" value="ALDO-KETO REDUCTASE 1-RELATED"/>
    <property type="match status" value="1"/>
</dbReference>
<dbReference type="Gramene" id="A09p77460.2_BraZ1">
    <property type="protein sequence ID" value="A09p77460.2_BraZ1.CDS.1"/>
    <property type="gene ID" value="A09g77460.2_BraZ1"/>
</dbReference>
<dbReference type="InterPro" id="IPR050791">
    <property type="entry name" value="Aldo-Keto_reductase"/>
</dbReference>
<reference evidence="4 5" key="1">
    <citation type="submission" date="2021-07" db="EMBL/GenBank/DDBJ databases">
        <authorList>
            <consortium name="Genoscope - CEA"/>
            <person name="William W."/>
        </authorList>
    </citation>
    <scope>NUCLEOTIDE SEQUENCE [LARGE SCALE GENOMIC DNA]</scope>
</reference>
<accession>A0A8D9D3M2</accession>
<evidence type="ECO:0000313" key="5">
    <source>
        <dbReference type="Proteomes" id="UP000694005"/>
    </source>
</evidence>
<dbReference type="Proteomes" id="UP000694005">
    <property type="component" value="Chromosome A09"/>
</dbReference>
<dbReference type="GO" id="GO:0016491">
    <property type="term" value="F:oxidoreductase activity"/>
    <property type="evidence" value="ECO:0007669"/>
    <property type="project" value="UniProtKB-KW"/>
</dbReference>
<name>A0A8D9D3M2_BRACM</name>
<dbReference type="InterPro" id="IPR023210">
    <property type="entry name" value="NADP_OxRdtase_dom"/>
</dbReference>
<evidence type="ECO:0000256" key="1">
    <source>
        <dbReference type="ARBA" id="ARBA00022857"/>
    </source>
</evidence>
<evidence type="ECO:0000313" key="4">
    <source>
        <dbReference type="EMBL" id="CAG7867279.1"/>
    </source>
</evidence>
<dbReference type="PANTHER" id="PTHR43625">
    <property type="entry name" value="AFLATOXIN B1 ALDEHYDE REDUCTASE"/>
    <property type="match status" value="1"/>
</dbReference>
<proteinExistence type="predicted"/>